<name>A0A146KZH2_LYGHE</name>
<reference evidence="1" key="1">
    <citation type="journal article" date="2016" name="Gigascience">
        <title>De novo construction of an expanded transcriptome assembly for the western tarnished plant bug, Lygus hesperus.</title>
        <authorList>
            <person name="Tassone E.E."/>
            <person name="Geib S.M."/>
            <person name="Hall B."/>
            <person name="Fabrick J.A."/>
            <person name="Brent C.S."/>
            <person name="Hull J.J."/>
        </authorList>
    </citation>
    <scope>NUCLEOTIDE SEQUENCE</scope>
</reference>
<proteinExistence type="predicted"/>
<sequence length="466" mass="52676">MDRSTLGITVDMEPIIRFRWSGSLKATWDAVVTVDVESEVQDQILLQNPSVEPATAANAGDTSDEICTASLPTIFTTSLHDRLVVVDNGISITGTILTDDDFVTKVVHSPYEREFVIWDSVPVLMDIHRKLLHNTNHPLFTTEASKQLLCNLVGGTSQSRKRPNLRNFSYPITPELTKVLRQLGNELHISLRWYCERIRLLSYITIQLANQSITTSIDMHQLVKSNSKVWEIFDSIDTFSTVASDVENPQKVQISRELYTLDCRLCSILDNTNRSTQRFRFNQLRSIGLEQFITFQIILSSIVDCDGEQVLQRLNPFLTSQNVQVLFQLTLLIHLMQFRILQTQSALIVLSQFIQSITSIGERRALAFSTILASILLENPLGLLWRSEDGTIDPRLLLCSTIYRFSHSYNVSTTYTSATISPLRISKQLTTTDRFAQLVLCSIQIPKSVGCIIVTTQAELPKLYTS</sequence>
<protein>
    <submittedName>
        <fullName evidence="1">Uncharacterized protein</fullName>
    </submittedName>
</protein>
<accession>A0A146KZH2</accession>
<dbReference type="AlphaFoldDB" id="A0A146KZH2"/>
<dbReference type="EMBL" id="GDHC01018232">
    <property type="protein sequence ID" value="JAQ00397.1"/>
    <property type="molecule type" value="Transcribed_RNA"/>
</dbReference>
<evidence type="ECO:0000313" key="1">
    <source>
        <dbReference type="EMBL" id="JAQ00397.1"/>
    </source>
</evidence>
<organism evidence="1">
    <name type="scientific">Lygus hesperus</name>
    <name type="common">Western plant bug</name>
    <dbReference type="NCBI Taxonomy" id="30085"/>
    <lineage>
        <taxon>Eukaryota</taxon>
        <taxon>Metazoa</taxon>
        <taxon>Ecdysozoa</taxon>
        <taxon>Arthropoda</taxon>
        <taxon>Hexapoda</taxon>
        <taxon>Insecta</taxon>
        <taxon>Pterygota</taxon>
        <taxon>Neoptera</taxon>
        <taxon>Paraneoptera</taxon>
        <taxon>Hemiptera</taxon>
        <taxon>Heteroptera</taxon>
        <taxon>Panheteroptera</taxon>
        <taxon>Cimicomorpha</taxon>
        <taxon>Miridae</taxon>
        <taxon>Mirini</taxon>
        <taxon>Lygus</taxon>
    </lineage>
</organism>
<gene>
    <name evidence="1" type="ORF">g.32293</name>
</gene>